<protein>
    <submittedName>
        <fullName evidence="11">Nicotinamide mononucleotide transporter</fullName>
    </submittedName>
    <submittedName>
        <fullName evidence="9">Ribosyl nicotinamide transporter PnuC-like protein</fullName>
    </submittedName>
</protein>
<keyword evidence="6 8" id="KW-1133">Transmembrane helix</keyword>
<dbReference type="Proteomes" id="UP000094892">
    <property type="component" value="Unassembled WGS sequence"/>
</dbReference>
<reference evidence="10 13" key="2">
    <citation type="submission" date="2016-08" db="EMBL/GenBank/DDBJ databases">
        <title>Genome sequencing of Lactobacillus plantarum JSA22, isolated from fermented soybean paste.</title>
        <authorList>
            <person name="Choi H.S."/>
        </authorList>
    </citation>
    <scope>NUCLEOTIDE SEQUENCE [LARGE SCALE GENOMIC DNA]</scope>
    <source>
        <strain evidence="10 13">JSA22</strain>
    </source>
</reference>
<dbReference type="PATRIC" id="fig|1590.142.peg.505"/>
<evidence type="ECO:0000313" key="14">
    <source>
        <dbReference type="Proteomes" id="UP000595466"/>
    </source>
</evidence>
<dbReference type="EMBL" id="LUXM01000033">
    <property type="protein sequence ID" value="KZU94061.1"/>
    <property type="molecule type" value="Genomic_DNA"/>
</dbReference>
<evidence type="ECO:0000256" key="1">
    <source>
        <dbReference type="ARBA" id="ARBA00004651"/>
    </source>
</evidence>
<feature type="transmembrane region" description="Helical" evidence="8">
    <location>
        <begin position="160"/>
        <end position="180"/>
    </location>
</feature>
<evidence type="ECO:0000313" key="13">
    <source>
        <dbReference type="Proteomes" id="UP000094892"/>
    </source>
</evidence>
<dbReference type="EMBL" id="CP066817">
    <property type="protein sequence ID" value="QQM60623.1"/>
    <property type="molecule type" value="Genomic_DNA"/>
</dbReference>
<feature type="transmembrane region" description="Helical" evidence="8">
    <location>
        <begin position="213"/>
        <end position="231"/>
    </location>
</feature>
<accession>A0A0G9FCF8</accession>
<evidence type="ECO:0000313" key="10">
    <source>
        <dbReference type="EMBL" id="ODO60574.1"/>
    </source>
</evidence>
<evidence type="ECO:0000256" key="3">
    <source>
        <dbReference type="ARBA" id="ARBA00022448"/>
    </source>
</evidence>
<gene>
    <name evidence="11" type="ORF">JH395_12975</name>
    <name evidence="9" type="ORF">Lp19_2035</name>
    <name evidence="10" type="ORF">LPJSA22_00516</name>
</gene>
<dbReference type="Proteomes" id="UP000076882">
    <property type="component" value="Unassembled WGS sequence"/>
</dbReference>
<keyword evidence="7 8" id="KW-0472">Membrane</keyword>
<evidence type="ECO:0000256" key="5">
    <source>
        <dbReference type="ARBA" id="ARBA00022692"/>
    </source>
</evidence>
<evidence type="ECO:0000256" key="6">
    <source>
        <dbReference type="ARBA" id="ARBA00022989"/>
    </source>
</evidence>
<name>A0A0G9FCF8_LACPN</name>
<feature type="transmembrane region" description="Helical" evidence="8">
    <location>
        <begin position="122"/>
        <end position="139"/>
    </location>
</feature>
<reference evidence="11 14" key="3">
    <citation type="submission" date="2020-12" db="EMBL/GenBank/DDBJ databases">
        <title>Whole genome sequencing of Lactobacillus plantarum PC518.</title>
        <authorList>
            <person name="Guo Q."/>
        </authorList>
    </citation>
    <scope>NUCLEOTIDE SEQUENCE [LARGE SCALE GENOMIC DNA]</scope>
    <source>
        <strain evidence="11 14">PC518</strain>
    </source>
</reference>
<dbReference type="Proteomes" id="UP000595466">
    <property type="component" value="Chromosome"/>
</dbReference>
<dbReference type="GO" id="GO:0005886">
    <property type="term" value="C:plasma membrane"/>
    <property type="evidence" value="ECO:0007669"/>
    <property type="project" value="UniProtKB-SubCell"/>
</dbReference>
<feature type="transmembrane region" description="Helical" evidence="8">
    <location>
        <begin position="49"/>
        <end position="66"/>
    </location>
</feature>
<dbReference type="NCBIfam" id="TIGR01528">
    <property type="entry name" value="NMN_trans_PnuC"/>
    <property type="match status" value="1"/>
</dbReference>
<evidence type="ECO:0000256" key="8">
    <source>
        <dbReference type="SAM" id="Phobius"/>
    </source>
</evidence>
<dbReference type="InterPro" id="IPR006419">
    <property type="entry name" value="NMN_transpt_PnuC"/>
</dbReference>
<dbReference type="GO" id="GO:0034257">
    <property type="term" value="F:nicotinamide riboside transmembrane transporter activity"/>
    <property type="evidence" value="ECO:0007669"/>
    <property type="project" value="InterPro"/>
</dbReference>
<dbReference type="EMBL" id="MCOL01000001">
    <property type="protein sequence ID" value="ODO60574.1"/>
    <property type="molecule type" value="Genomic_DNA"/>
</dbReference>
<organism evidence="9 12">
    <name type="scientific">Lactiplantibacillus plantarum</name>
    <name type="common">Lactobacillus plantarum</name>
    <dbReference type="NCBI Taxonomy" id="1590"/>
    <lineage>
        <taxon>Bacteria</taxon>
        <taxon>Bacillati</taxon>
        <taxon>Bacillota</taxon>
        <taxon>Bacilli</taxon>
        <taxon>Lactobacillales</taxon>
        <taxon>Lactobacillaceae</taxon>
        <taxon>Lactiplantibacillus</taxon>
    </lineage>
</organism>
<sequence>MNQNNHFRLTLSTLLQQCQQDITSLPTAMRAVFSWQRGLNELKTLRRTTKLMMSTMLIVTIIGFILGRDYSLHGWIGLLTGITVVINLILVDQGRLTNYSWGIIACAAWLTTAITNRLIGDIASQSFYLIMQFVGITVWHRKMAAQPDASELTGRKLSKLAGCAWFALAVLVYAIVLHFSKQLNGNQIYLDATLLPLGIVGSVLMVNGYRSQWVAWITLDVINVIIWFNQLKGFSPAAASMLALQLVMLANALYGAYLWFFGQNTQQDKLDTH</sequence>
<feature type="transmembrane region" description="Helical" evidence="8">
    <location>
        <begin position="98"/>
        <end position="116"/>
    </location>
</feature>
<dbReference type="PANTHER" id="PTHR36122:SF2">
    <property type="entry name" value="NICOTINAMIDE RIBOSIDE TRANSPORTER PNUC"/>
    <property type="match status" value="1"/>
</dbReference>
<evidence type="ECO:0000256" key="4">
    <source>
        <dbReference type="ARBA" id="ARBA00022475"/>
    </source>
</evidence>
<feature type="transmembrane region" description="Helical" evidence="8">
    <location>
        <begin position="186"/>
        <end position="206"/>
    </location>
</feature>
<comment type="similarity">
    <text evidence="2">Belongs to the nicotinamide ribonucleoside (NR) uptake permease (TC 4.B.1) family.</text>
</comment>
<comment type="subcellular location">
    <subcellularLocation>
        <location evidence="1">Cell membrane</location>
        <topology evidence="1">Multi-pass membrane protein</topology>
    </subcellularLocation>
</comment>
<feature type="transmembrane region" description="Helical" evidence="8">
    <location>
        <begin position="72"/>
        <end position="91"/>
    </location>
</feature>
<dbReference type="RefSeq" id="WP_003640894.1">
    <property type="nucleotide sequence ID" value="NZ_AP028145.1"/>
</dbReference>
<evidence type="ECO:0000313" key="12">
    <source>
        <dbReference type="Proteomes" id="UP000076882"/>
    </source>
</evidence>
<proteinExistence type="inferred from homology"/>
<dbReference type="PANTHER" id="PTHR36122">
    <property type="entry name" value="NICOTINAMIDE RIBOSIDE TRANSPORTER PNUC"/>
    <property type="match status" value="1"/>
</dbReference>
<reference evidence="9 12" key="1">
    <citation type="submission" date="2016-03" db="EMBL/GenBank/DDBJ databases">
        <title>Comparative genomics of 54 Lactobacillus plantarum strains reveals genomic uncoupling from niche constraints.</title>
        <authorList>
            <person name="Martino M.E."/>
        </authorList>
    </citation>
    <scope>NUCLEOTIDE SEQUENCE [LARGE SCALE GENOMIC DNA]</scope>
    <source>
        <strain evidence="9 12">19.1</strain>
    </source>
</reference>
<feature type="transmembrane region" description="Helical" evidence="8">
    <location>
        <begin position="237"/>
        <end position="260"/>
    </location>
</feature>
<evidence type="ECO:0000313" key="11">
    <source>
        <dbReference type="EMBL" id="QQM60623.1"/>
    </source>
</evidence>
<keyword evidence="3" id="KW-0813">Transport</keyword>
<keyword evidence="5 8" id="KW-0812">Transmembrane</keyword>
<evidence type="ECO:0000256" key="7">
    <source>
        <dbReference type="ARBA" id="ARBA00023136"/>
    </source>
</evidence>
<evidence type="ECO:0000313" key="9">
    <source>
        <dbReference type="EMBL" id="KZU94061.1"/>
    </source>
</evidence>
<keyword evidence="4" id="KW-1003">Cell membrane</keyword>
<dbReference type="AlphaFoldDB" id="A0A0G9FCF8"/>
<dbReference type="Pfam" id="PF04973">
    <property type="entry name" value="NMN_transporter"/>
    <property type="match status" value="1"/>
</dbReference>
<evidence type="ECO:0000256" key="2">
    <source>
        <dbReference type="ARBA" id="ARBA00006669"/>
    </source>
</evidence>
<dbReference type="KEGG" id="lpb:SH83_02395"/>